<evidence type="ECO:0000313" key="12">
    <source>
        <dbReference type="Proteomes" id="UP000238071"/>
    </source>
</evidence>
<evidence type="ECO:0000256" key="1">
    <source>
        <dbReference type="ARBA" id="ARBA00004751"/>
    </source>
</evidence>
<dbReference type="AlphaFoldDB" id="A0A2S6H7C5"/>
<dbReference type="UniPathway" id="UPA00223">
    <property type="reaction ID" value="UER00717"/>
</dbReference>
<dbReference type="GO" id="GO:0005737">
    <property type="term" value="C:cytoplasm"/>
    <property type="evidence" value="ECO:0007669"/>
    <property type="project" value="InterPro"/>
</dbReference>
<comment type="caution">
    <text evidence="11">The sequence shown here is derived from an EMBL/GenBank/DDBJ whole genome shotgun (WGS) entry which is preliminary data.</text>
</comment>
<dbReference type="Gene3D" id="2.20.28.60">
    <property type="match status" value="1"/>
</dbReference>
<protein>
    <recommendedName>
        <fullName evidence="6 7">Citrate synthase</fullName>
    </recommendedName>
</protein>
<dbReference type="GO" id="GO:0006099">
    <property type="term" value="P:tricarboxylic acid cycle"/>
    <property type="evidence" value="ECO:0007669"/>
    <property type="project" value="UniProtKB-UniRule"/>
</dbReference>
<dbReference type="Gene3D" id="1.10.230.10">
    <property type="entry name" value="Cytochrome P450-Terp, domain 2"/>
    <property type="match status" value="1"/>
</dbReference>
<evidence type="ECO:0000256" key="10">
    <source>
        <dbReference type="RuleBase" id="RU003406"/>
    </source>
</evidence>
<dbReference type="InterPro" id="IPR010953">
    <property type="entry name" value="Citrate_synthase_typ-I"/>
</dbReference>
<reference evidence="11 12" key="1">
    <citation type="submission" date="2018-02" db="EMBL/GenBank/DDBJ databases">
        <title>Subsurface microbial communities from deep shales in Ohio and West Virginia, USA.</title>
        <authorList>
            <person name="Wrighton K."/>
        </authorList>
    </citation>
    <scope>NUCLEOTIDE SEQUENCE [LARGE SCALE GENOMIC DNA]</scope>
    <source>
        <strain evidence="11 12">OWC-G53F</strain>
    </source>
</reference>
<keyword evidence="4 7" id="KW-0808">Transferase</keyword>
<dbReference type="PRINTS" id="PR00143">
    <property type="entry name" value="CITRTSNTHASE"/>
</dbReference>
<dbReference type="InterPro" id="IPR016142">
    <property type="entry name" value="Citrate_synth-like_lrg_a-sub"/>
</dbReference>
<dbReference type="PIRSF" id="PIRSF001369">
    <property type="entry name" value="Citrate_synth"/>
    <property type="match status" value="1"/>
</dbReference>
<comment type="pathway">
    <text evidence="1 9">Carbohydrate metabolism; tricarboxylic acid cycle; isocitrate from oxaloacetate: step 1/2.</text>
</comment>
<dbReference type="PROSITE" id="PS00480">
    <property type="entry name" value="CITRATE_SYNTHASE"/>
    <property type="match status" value="1"/>
</dbReference>
<evidence type="ECO:0000256" key="8">
    <source>
        <dbReference type="PIRSR" id="PIRSR001369-1"/>
    </source>
</evidence>
<evidence type="ECO:0000256" key="7">
    <source>
        <dbReference type="PIRNR" id="PIRNR001369"/>
    </source>
</evidence>
<evidence type="ECO:0000256" key="9">
    <source>
        <dbReference type="RuleBase" id="RU003370"/>
    </source>
</evidence>
<dbReference type="GO" id="GO:0036440">
    <property type="term" value="F:citrate synthase activity"/>
    <property type="evidence" value="ECO:0007669"/>
    <property type="project" value="UniProtKB-EC"/>
</dbReference>
<dbReference type="RefSeq" id="WP_104422634.1">
    <property type="nucleotide sequence ID" value="NZ_PTIY01000002.1"/>
</dbReference>
<dbReference type="Proteomes" id="UP000238071">
    <property type="component" value="Unassembled WGS sequence"/>
</dbReference>
<proteinExistence type="inferred from homology"/>
<keyword evidence="3 9" id="KW-0816">Tricarboxylic acid cycle</keyword>
<evidence type="ECO:0000256" key="6">
    <source>
        <dbReference type="NCBIfam" id="TIGR01798"/>
    </source>
</evidence>
<comment type="catalytic activity">
    <reaction evidence="5 9">
        <text>oxaloacetate + acetyl-CoA + H2O = citrate + CoA + H(+)</text>
        <dbReference type="Rhea" id="RHEA:16845"/>
        <dbReference type="ChEBI" id="CHEBI:15377"/>
        <dbReference type="ChEBI" id="CHEBI:15378"/>
        <dbReference type="ChEBI" id="CHEBI:16452"/>
        <dbReference type="ChEBI" id="CHEBI:16947"/>
        <dbReference type="ChEBI" id="CHEBI:57287"/>
        <dbReference type="ChEBI" id="CHEBI:57288"/>
        <dbReference type="EC" id="2.3.3.16"/>
    </reaction>
</comment>
<evidence type="ECO:0000256" key="5">
    <source>
        <dbReference type="ARBA" id="ARBA00049288"/>
    </source>
</evidence>
<keyword evidence="12" id="KW-1185">Reference proteome</keyword>
<dbReference type="PANTHER" id="PTHR42871">
    <property type="entry name" value="CITRATE SYNTHASE"/>
    <property type="match status" value="1"/>
</dbReference>
<dbReference type="PANTHER" id="PTHR42871:SF1">
    <property type="entry name" value="CITRATE SYNTHASE"/>
    <property type="match status" value="1"/>
</dbReference>
<dbReference type="InterPro" id="IPR016143">
    <property type="entry name" value="Citrate_synth-like_sm_a-sub"/>
</dbReference>
<feature type="active site" evidence="8">
    <location>
        <position position="368"/>
    </location>
</feature>
<dbReference type="OrthoDB" id="9800864at2"/>
<dbReference type="InterPro" id="IPR019810">
    <property type="entry name" value="Citrate_synthase_AS"/>
</dbReference>
<dbReference type="InterPro" id="IPR024176">
    <property type="entry name" value="Citrate_synthase_bac-typ"/>
</dbReference>
<evidence type="ECO:0000256" key="3">
    <source>
        <dbReference type="ARBA" id="ARBA00022532"/>
    </source>
</evidence>
<dbReference type="SUPFAM" id="SSF48256">
    <property type="entry name" value="Citrate synthase"/>
    <property type="match status" value="1"/>
</dbReference>
<dbReference type="Gene3D" id="1.10.580.10">
    <property type="entry name" value="Citrate Synthase, domain 1"/>
    <property type="match status" value="1"/>
</dbReference>
<dbReference type="InterPro" id="IPR036969">
    <property type="entry name" value="Citrate_synthase_sf"/>
</dbReference>
<evidence type="ECO:0000256" key="4">
    <source>
        <dbReference type="ARBA" id="ARBA00022679"/>
    </source>
</evidence>
<dbReference type="EMBL" id="PTIY01000002">
    <property type="protein sequence ID" value="PPK73389.1"/>
    <property type="molecule type" value="Genomic_DNA"/>
</dbReference>
<sequence>MTDKLKQLPPAVLTLDNKNYSLPTLIGIEGEKAIDISKLRSQSSYVTLDEGYGNTASCESAITYIDGEKGVLRYRGYPIEELAENSRFIEVAYLLLNGELPNSRQLLEFSTNLNESSIIHEDMHHFFNGFPRGSHPMGILATMVASLSTFYPLPDRLDSATEMQVVINLVSQVRTIAAFSYKKSIGEPLIYPSYKLKYVRNFLNMMFSSPVRDYQLDDDIVRAIDMFLILHADHEQNCSTSSVRTAGSSMANVYAVASAGISSLWGPRHGGANQQVIQMLEQIHAAGGDGTEFINQAKDKNSTSRLMGFGHRVYKNFDPRAMVLKKQCDKLFSKMGVSDPLFDIAKKLEEIALSDDYFISRKLYPNVDFYSGLILRAAGIPTNMFTVLFAIGRMPGWLAHWREMLHGEQVVITRPRQIYVGEPLRHYQNIEQRP</sequence>
<organism evidence="11 12">
    <name type="scientific">Methylobacter tundripaludum</name>
    <dbReference type="NCBI Taxonomy" id="173365"/>
    <lineage>
        <taxon>Bacteria</taxon>
        <taxon>Pseudomonadati</taxon>
        <taxon>Pseudomonadota</taxon>
        <taxon>Gammaproteobacteria</taxon>
        <taxon>Methylococcales</taxon>
        <taxon>Methylococcaceae</taxon>
        <taxon>Methylobacter</taxon>
    </lineage>
</organism>
<feature type="active site" evidence="8">
    <location>
        <position position="311"/>
    </location>
</feature>
<accession>A0A2S6H7C5</accession>
<evidence type="ECO:0000313" key="11">
    <source>
        <dbReference type="EMBL" id="PPK73389.1"/>
    </source>
</evidence>
<dbReference type="NCBIfam" id="NF004126">
    <property type="entry name" value="PRK05614.1"/>
    <property type="match status" value="1"/>
</dbReference>
<evidence type="ECO:0000256" key="2">
    <source>
        <dbReference type="ARBA" id="ARBA00010566"/>
    </source>
</evidence>
<comment type="similarity">
    <text evidence="2 7 10">Belongs to the citrate synthase family.</text>
</comment>
<dbReference type="CDD" id="cd06114">
    <property type="entry name" value="EcCS_like"/>
    <property type="match status" value="1"/>
</dbReference>
<dbReference type="FunFam" id="1.10.230.10:FF:000002">
    <property type="entry name" value="Citrate synthase"/>
    <property type="match status" value="1"/>
</dbReference>
<name>A0A2S6H7C5_9GAMM</name>
<dbReference type="InterPro" id="IPR002020">
    <property type="entry name" value="Citrate_synthase"/>
</dbReference>
<dbReference type="Pfam" id="PF00285">
    <property type="entry name" value="Citrate_synt"/>
    <property type="match status" value="1"/>
</dbReference>
<dbReference type="NCBIfam" id="TIGR01798">
    <property type="entry name" value="cit_synth_I"/>
    <property type="match status" value="1"/>
</dbReference>
<gene>
    <name evidence="11" type="ORF">B0F88_102374</name>
</gene>